<sequence>MSSRIPNVHESTITSCQFNISDDRIITTSTDKTTKFFDLVTHRSTMTL</sequence>
<dbReference type="InterPro" id="IPR036322">
    <property type="entry name" value="WD40_repeat_dom_sf"/>
</dbReference>
<evidence type="ECO:0000313" key="3">
    <source>
        <dbReference type="Proteomes" id="UP000676336"/>
    </source>
</evidence>
<dbReference type="Proteomes" id="UP000676336">
    <property type="component" value="Unassembled WGS sequence"/>
</dbReference>
<dbReference type="PROSITE" id="PS50082">
    <property type="entry name" value="WD_REPEATS_2"/>
    <property type="match status" value="1"/>
</dbReference>
<comment type="caution">
    <text evidence="2">The sequence shown here is derived from an EMBL/GenBank/DDBJ whole genome shotgun (WGS) entry which is preliminary data.</text>
</comment>
<feature type="non-terminal residue" evidence="2">
    <location>
        <position position="48"/>
    </location>
</feature>
<reference evidence="2" key="1">
    <citation type="submission" date="2021-02" db="EMBL/GenBank/DDBJ databases">
        <authorList>
            <person name="Nowell W R."/>
        </authorList>
    </citation>
    <scope>NUCLEOTIDE SEQUENCE</scope>
</reference>
<dbReference type="AlphaFoldDB" id="A0A8S3BBA1"/>
<name>A0A8S3BBA1_9BILA</name>
<protein>
    <submittedName>
        <fullName evidence="2">Uncharacterized protein</fullName>
    </submittedName>
</protein>
<dbReference type="Gene3D" id="2.130.10.10">
    <property type="entry name" value="YVTN repeat-like/Quinoprotein amine dehydrogenase"/>
    <property type="match status" value="1"/>
</dbReference>
<dbReference type="InterPro" id="IPR015943">
    <property type="entry name" value="WD40/YVTN_repeat-like_dom_sf"/>
</dbReference>
<dbReference type="EMBL" id="CAJOBI010151951">
    <property type="protein sequence ID" value="CAF4814542.1"/>
    <property type="molecule type" value="Genomic_DNA"/>
</dbReference>
<proteinExistence type="predicted"/>
<keyword evidence="1" id="KW-0853">WD repeat</keyword>
<feature type="repeat" description="WD" evidence="1">
    <location>
        <begin position="6"/>
        <end position="47"/>
    </location>
</feature>
<evidence type="ECO:0000313" key="2">
    <source>
        <dbReference type="EMBL" id="CAF4814542.1"/>
    </source>
</evidence>
<accession>A0A8S3BBA1</accession>
<dbReference type="InterPro" id="IPR001680">
    <property type="entry name" value="WD40_rpt"/>
</dbReference>
<dbReference type="SUPFAM" id="SSF50978">
    <property type="entry name" value="WD40 repeat-like"/>
    <property type="match status" value="1"/>
</dbReference>
<evidence type="ECO:0000256" key="1">
    <source>
        <dbReference type="PROSITE-ProRule" id="PRU00221"/>
    </source>
</evidence>
<gene>
    <name evidence="2" type="ORF">SMN809_LOCUS47746</name>
</gene>
<organism evidence="2 3">
    <name type="scientific">Rotaria magnacalcarata</name>
    <dbReference type="NCBI Taxonomy" id="392030"/>
    <lineage>
        <taxon>Eukaryota</taxon>
        <taxon>Metazoa</taxon>
        <taxon>Spiralia</taxon>
        <taxon>Gnathifera</taxon>
        <taxon>Rotifera</taxon>
        <taxon>Eurotatoria</taxon>
        <taxon>Bdelloidea</taxon>
        <taxon>Philodinida</taxon>
        <taxon>Philodinidae</taxon>
        <taxon>Rotaria</taxon>
    </lineage>
</organism>